<gene>
    <name evidence="4" type="ORF">RMSM_03583</name>
</gene>
<proteinExistence type="predicted"/>
<feature type="region of interest" description="Disordered" evidence="1">
    <location>
        <begin position="229"/>
        <end position="249"/>
    </location>
</feature>
<name>M5RJJ5_9BACT</name>
<dbReference type="SMART" id="SM00240">
    <property type="entry name" value="FHA"/>
    <property type="match status" value="2"/>
</dbReference>
<dbReference type="AlphaFoldDB" id="M5RJJ5"/>
<dbReference type="SUPFAM" id="SSF49879">
    <property type="entry name" value="SMAD/FHA domain"/>
    <property type="match status" value="2"/>
</dbReference>
<organism evidence="4 5">
    <name type="scientific">Rhodopirellula maiorica SM1</name>
    <dbReference type="NCBI Taxonomy" id="1265738"/>
    <lineage>
        <taxon>Bacteria</taxon>
        <taxon>Pseudomonadati</taxon>
        <taxon>Planctomycetota</taxon>
        <taxon>Planctomycetia</taxon>
        <taxon>Pirellulales</taxon>
        <taxon>Pirellulaceae</taxon>
        <taxon>Novipirellula</taxon>
    </lineage>
</organism>
<dbReference type="InterPro" id="IPR000253">
    <property type="entry name" value="FHA_dom"/>
</dbReference>
<dbReference type="PROSITE" id="PS50006">
    <property type="entry name" value="FHA_DOMAIN"/>
    <property type="match status" value="1"/>
</dbReference>
<keyword evidence="2" id="KW-0472">Membrane</keyword>
<evidence type="ECO:0000256" key="2">
    <source>
        <dbReference type="SAM" id="Phobius"/>
    </source>
</evidence>
<evidence type="ECO:0000313" key="5">
    <source>
        <dbReference type="Proteomes" id="UP000011991"/>
    </source>
</evidence>
<dbReference type="Gene3D" id="2.60.200.20">
    <property type="match status" value="1"/>
</dbReference>
<reference evidence="4 5" key="1">
    <citation type="journal article" date="2013" name="Mar. Genomics">
        <title>Expression of sulfatases in Rhodopirellula baltica and the diversity of sulfatases in the genus Rhodopirellula.</title>
        <authorList>
            <person name="Wegner C.E."/>
            <person name="Richter-Heitmann T."/>
            <person name="Klindworth A."/>
            <person name="Klockow C."/>
            <person name="Richter M."/>
            <person name="Achstetter T."/>
            <person name="Glockner F.O."/>
            <person name="Harder J."/>
        </authorList>
    </citation>
    <scope>NUCLEOTIDE SEQUENCE [LARGE SCALE GENOMIC DNA]</scope>
    <source>
        <strain evidence="4 5">SM1</strain>
    </source>
</reference>
<feature type="region of interest" description="Disordered" evidence="1">
    <location>
        <begin position="261"/>
        <end position="292"/>
    </location>
</feature>
<keyword evidence="2" id="KW-1133">Transmembrane helix</keyword>
<feature type="domain" description="FHA" evidence="3">
    <location>
        <begin position="93"/>
        <end position="143"/>
    </location>
</feature>
<evidence type="ECO:0000313" key="4">
    <source>
        <dbReference type="EMBL" id="EMI19493.1"/>
    </source>
</evidence>
<dbReference type="InterPro" id="IPR008984">
    <property type="entry name" value="SMAD_FHA_dom_sf"/>
</dbReference>
<keyword evidence="5" id="KW-1185">Reference proteome</keyword>
<dbReference type="OrthoDB" id="9807521at2"/>
<sequence length="557" mass="60768">MTRHQDSTWTIGSDRNCSVVVMDADVKPLHCELRYKDGVFTVLPRQGRVGIANPRSEIHFTNQPRRIVATDRVYLTKELPLPWPSEQDAAAVLTVGRASDCDLRLDYPEVSGRHATLIIGKCGTRVLRDAHSRNGLYVDADFSKRVDACSLNSNQTVYFGSRSIHTEKFDEAKTASLIEKAKTQKLSMWHPITDPSRQSTWMLASAGIMLMLSVLWTIYLLSSSSPDTTPLSDSHRLESPQAVPVPDANTSTEFTALTTVAEPEPPPAPAEPIVVPPAKVQPSKPPKDAASAAPSDVAACTYWVLIFNNETNTYFRLGTAIATGDQLLSTTGSIVHALTMMQQKGYSHPKVVHLDTKQEYTISKSGVLPEFDKRVQASDLLRQQYITQSEAAKTKKATAELDDASLQRAARLVNLAMTAATSADVGWLQITKPIPHVSLDHRQTVRPGLAVDLLDTGFDHEDPFYDASEKVNLEWIAFRVLGQDPEYDGIAGAMRIQATANEVHGLNLLGAPLVRDTSLLGLVVFQSPPDENSAVILEVVTTQTIAAAIAAKSASTP</sequence>
<evidence type="ECO:0000256" key="1">
    <source>
        <dbReference type="SAM" id="MobiDB-lite"/>
    </source>
</evidence>
<dbReference type="RefSeq" id="WP_008698445.1">
    <property type="nucleotide sequence ID" value="NZ_ANOG01000515.1"/>
</dbReference>
<protein>
    <submittedName>
        <fullName evidence="4">Forkhead-associated domain protein</fullName>
    </submittedName>
</protein>
<comment type="caution">
    <text evidence="4">The sequence shown here is derived from an EMBL/GenBank/DDBJ whole genome shotgun (WGS) entry which is preliminary data.</text>
</comment>
<accession>M5RJJ5</accession>
<feature type="transmembrane region" description="Helical" evidence="2">
    <location>
        <begin position="201"/>
        <end position="221"/>
    </location>
</feature>
<dbReference type="Pfam" id="PF00498">
    <property type="entry name" value="FHA"/>
    <property type="match status" value="2"/>
</dbReference>
<dbReference type="Proteomes" id="UP000011991">
    <property type="component" value="Unassembled WGS sequence"/>
</dbReference>
<evidence type="ECO:0000259" key="3">
    <source>
        <dbReference type="PROSITE" id="PS50006"/>
    </source>
</evidence>
<dbReference type="CDD" id="cd00060">
    <property type="entry name" value="FHA"/>
    <property type="match status" value="2"/>
</dbReference>
<dbReference type="EMBL" id="ANOG01000515">
    <property type="protein sequence ID" value="EMI19493.1"/>
    <property type="molecule type" value="Genomic_DNA"/>
</dbReference>
<dbReference type="PATRIC" id="fig|1265738.3.peg.3588"/>
<keyword evidence="2" id="KW-0812">Transmembrane</keyword>